<accession>A0A1G2MCQ3</accession>
<comment type="caution">
    <text evidence="1">The sequence shown here is derived from an EMBL/GenBank/DDBJ whole genome shotgun (WGS) entry which is preliminary data.</text>
</comment>
<protein>
    <submittedName>
        <fullName evidence="1">Uncharacterized protein</fullName>
    </submittedName>
</protein>
<dbReference type="Proteomes" id="UP000178121">
    <property type="component" value="Unassembled WGS sequence"/>
</dbReference>
<evidence type="ECO:0000313" key="1">
    <source>
        <dbReference type="EMBL" id="OHA21686.1"/>
    </source>
</evidence>
<proteinExistence type="predicted"/>
<evidence type="ECO:0000313" key="2">
    <source>
        <dbReference type="Proteomes" id="UP000178121"/>
    </source>
</evidence>
<reference evidence="1 2" key="1">
    <citation type="journal article" date="2016" name="Nat. Commun.">
        <title>Thousands of microbial genomes shed light on interconnected biogeochemical processes in an aquifer system.</title>
        <authorList>
            <person name="Anantharaman K."/>
            <person name="Brown C.T."/>
            <person name="Hug L.A."/>
            <person name="Sharon I."/>
            <person name="Castelle C.J."/>
            <person name="Probst A.J."/>
            <person name="Thomas B.C."/>
            <person name="Singh A."/>
            <person name="Wilkins M.J."/>
            <person name="Karaoz U."/>
            <person name="Brodie E.L."/>
            <person name="Williams K.H."/>
            <person name="Hubbard S.S."/>
            <person name="Banfield J.F."/>
        </authorList>
    </citation>
    <scope>NUCLEOTIDE SEQUENCE [LARGE SCALE GENOMIC DNA]</scope>
</reference>
<name>A0A1G2MCQ3_9BACT</name>
<organism evidence="1 2">
    <name type="scientific">Candidatus Taylorbacteria bacterium RIFCSPHIGHO2_01_FULL_51_15</name>
    <dbReference type="NCBI Taxonomy" id="1802304"/>
    <lineage>
        <taxon>Bacteria</taxon>
        <taxon>Candidatus Tayloriibacteriota</taxon>
    </lineage>
</organism>
<dbReference type="EMBL" id="MHRI01000005">
    <property type="protein sequence ID" value="OHA21686.1"/>
    <property type="molecule type" value="Genomic_DNA"/>
</dbReference>
<sequence>MRTISRVFIQGFRCFCVFAVGTLLCLIGTLFGQPISTLPVGERVTERELQVRVGLYPKSGGVAPEPFTFKSTLAYAEFREFLENKLRGLRVLSPQDESYGLIVEVFVDSGLPSPYDSADVLYAQSEEGGLNPYFHLEKRVDGWAIPEEFIRFRVEYRGPVTILTRGITGFEITAWDDSPTPLIFSTITLRNDLETYCAMGAIAGSLSQGHLLIPRAFAIPGNPGAWWKRLEYTLWENQRFKVFDGDGNELRRSEVPPNISFPTLFFRRVGQGKLQLTVTVEGELEEKDSLGGEWVPALSLNVLSESEGSRHFLVSPTGSMKLYRVRPVGLQKQ</sequence>
<dbReference type="AlphaFoldDB" id="A0A1G2MCQ3"/>
<gene>
    <name evidence="1" type="ORF">A2849_02175</name>
</gene>